<dbReference type="AlphaFoldDB" id="A0A564Z3I3"/>
<feature type="compositionally biased region" description="Basic and acidic residues" evidence="1">
    <location>
        <begin position="41"/>
        <end position="50"/>
    </location>
</feature>
<feature type="region of interest" description="Disordered" evidence="1">
    <location>
        <begin position="302"/>
        <end position="354"/>
    </location>
</feature>
<feature type="compositionally biased region" description="Low complexity" evidence="1">
    <location>
        <begin position="208"/>
        <end position="221"/>
    </location>
</feature>
<name>A0A564Z3I3_HYMDI</name>
<organism evidence="2 3">
    <name type="scientific">Hymenolepis diminuta</name>
    <name type="common">Rat tapeworm</name>
    <dbReference type="NCBI Taxonomy" id="6216"/>
    <lineage>
        <taxon>Eukaryota</taxon>
        <taxon>Metazoa</taxon>
        <taxon>Spiralia</taxon>
        <taxon>Lophotrochozoa</taxon>
        <taxon>Platyhelminthes</taxon>
        <taxon>Cestoda</taxon>
        <taxon>Eucestoda</taxon>
        <taxon>Cyclophyllidea</taxon>
        <taxon>Hymenolepididae</taxon>
        <taxon>Hymenolepis</taxon>
    </lineage>
</organism>
<reference evidence="2 3" key="1">
    <citation type="submission" date="2019-07" db="EMBL/GenBank/DDBJ databases">
        <authorList>
            <person name="Jastrzebski P J."/>
            <person name="Paukszto L."/>
            <person name="Jastrzebski P J."/>
        </authorList>
    </citation>
    <scope>NUCLEOTIDE SEQUENCE [LARGE SCALE GENOMIC DNA]</scope>
    <source>
        <strain evidence="2 3">WMS-il1</strain>
    </source>
</reference>
<feature type="compositionally biased region" description="Basic and acidic residues" evidence="1">
    <location>
        <begin position="245"/>
        <end position="257"/>
    </location>
</feature>
<feature type="compositionally biased region" description="Basic residues" evidence="1">
    <location>
        <begin position="129"/>
        <end position="139"/>
    </location>
</feature>
<feature type="compositionally biased region" description="Low complexity" evidence="1">
    <location>
        <begin position="178"/>
        <end position="194"/>
    </location>
</feature>
<evidence type="ECO:0000313" key="3">
    <source>
        <dbReference type="Proteomes" id="UP000321570"/>
    </source>
</evidence>
<sequence>MMTMSKFKPQRPGNRPGCNHYGDKHHSKHRNYSQSSESSDEMYKIKHEAHCPLYSSSTSSSSSSDSSSLSFEQEYYQMMKHKHESRSKNRPRHHSTSPKAHRKKSPRNASKVAHRARSSSARPFARPDKHVRRNQRKFYSKAPSESSSSSSSSFEHSVSCPYYKSNQRGGNFRKRHSSGTSSGSDSDSQQNYSNFKQSPRRGNKRRSPSYSSSSRSSHDSSCPNYKPRNKGQRSSRPRDLSGNGRPRDKDMIPLRDKSQKKHKPGCKYASQQDVMSMGQPNFYPMMNTHQNMPYPPPMMFDHDKHCPYRYDSRRNSKSCRNSMPTGKPKKSSRHRSSSSSSSSDLGKIKIDKIN</sequence>
<feature type="compositionally biased region" description="Basic residues" evidence="1">
    <location>
        <begin position="79"/>
        <end position="117"/>
    </location>
</feature>
<feature type="compositionally biased region" description="Low complexity" evidence="1">
    <location>
        <begin position="55"/>
        <end position="70"/>
    </location>
</feature>
<accession>A0A564Z3I3</accession>
<evidence type="ECO:0000256" key="1">
    <source>
        <dbReference type="SAM" id="MobiDB-lite"/>
    </source>
</evidence>
<evidence type="ECO:0000313" key="2">
    <source>
        <dbReference type="EMBL" id="VUZ54087.1"/>
    </source>
</evidence>
<dbReference type="EMBL" id="CABIJS010000610">
    <property type="protein sequence ID" value="VUZ54087.1"/>
    <property type="molecule type" value="Genomic_DNA"/>
</dbReference>
<proteinExistence type="predicted"/>
<feature type="compositionally biased region" description="Basic residues" evidence="1">
    <location>
        <begin position="198"/>
        <end position="207"/>
    </location>
</feature>
<feature type="compositionally biased region" description="Basic residues" evidence="1">
    <location>
        <begin position="327"/>
        <end position="336"/>
    </location>
</feature>
<dbReference type="Proteomes" id="UP000321570">
    <property type="component" value="Unassembled WGS sequence"/>
</dbReference>
<feature type="compositionally biased region" description="Low complexity" evidence="1">
    <location>
        <begin position="144"/>
        <end position="159"/>
    </location>
</feature>
<feature type="region of interest" description="Disordered" evidence="1">
    <location>
        <begin position="1"/>
        <end position="273"/>
    </location>
</feature>
<keyword evidence="3" id="KW-1185">Reference proteome</keyword>
<feature type="compositionally biased region" description="Basic and acidic residues" evidence="1">
    <location>
        <begin position="302"/>
        <end position="314"/>
    </location>
</feature>
<gene>
    <name evidence="2" type="ORF">WMSIL1_LOCUS12258</name>
</gene>
<protein>
    <submittedName>
        <fullName evidence="2">Uncharacterized protein</fullName>
    </submittedName>
</protein>